<proteinExistence type="predicted"/>
<evidence type="ECO:0000313" key="2">
    <source>
        <dbReference type="Proteomes" id="UP000054387"/>
    </source>
</evidence>
<organism evidence="1 2">
    <name type="scientific">Haloprofundus marisrubri</name>
    <dbReference type="NCBI Taxonomy" id="1514971"/>
    <lineage>
        <taxon>Archaea</taxon>
        <taxon>Methanobacteriati</taxon>
        <taxon>Methanobacteriota</taxon>
        <taxon>Stenosarchaea group</taxon>
        <taxon>Halobacteria</taxon>
        <taxon>Halobacteriales</taxon>
        <taxon>Haloferacaceae</taxon>
        <taxon>Haloprofundus</taxon>
    </lineage>
</organism>
<keyword evidence="2" id="KW-1185">Reference proteome</keyword>
<dbReference type="Pfam" id="PF23363">
    <property type="entry name" value="DUF7089"/>
    <property type="match status" value="1"/>
</dbReference>
<dbReference type="InterPro" id="IPR055515">
    <property type="entry name" value="DUF7089"/>
</dbReference>
<protein>
    <submittedName>
        <fullName evidence="1">Uncharacterized protein</fullName>
    </submittedName>
</protein>
<name>A0A0W1R3D5_9EURY</name>
<evidence type="ECO:0000313" key="1">
    <source>
        <dbReference type="EMBL" id="KTG07969.1"/>
    </source>
</evidence>
<sequence>MFQKRQLSDELRAVRDEYAPETLVVDADADFETIPPAAAEDLGLLADSLDPATYPSEWIPEDSPVLLQRYAGGTFTIGMPGDGTIVWTRQTSPPTVIAKKRAEGTPEAFLEFLFAEAFVQIHLDAPEHFLPFFGERYRELDGAVSLTPAELYQVAAALYEGWLGVQSREVFAAFEDDYPDLYDGWLDAGTRLEGRIEGLPGEVARGDTSFVDATELACSGLKHALELPAPFAALDTTAYRDHGAAYAVRWAEKTFAALRD</sequence>
<comment type="caution">
    <text evidence="1">The sequence shown here is derived from an EMBL/GenBank/DDBJ whole genome shotgun (WGS) entry which is preliminary data.</text>
</comment>
<dbReference type="RefSeq" id="WP_058583396.1">
    <property type="nucleotide sequence ID" value="NZ_LOPU01000037.1"/>
</dbReference>
<gene>
    <name evidence="1" type="ORF">AUR64_01680</name>
</gene>
<dbReference type="EMBL" id="LOPU01000037">
    <property type="protein sequence ID" value="KTG07969.1"/>
    <property type="molecule type" value="Genomic_DNA"/>
</dbReference>
<dbReference type="AlphaFoldDB" id="A0A0W1R3D5"/>
<dbReference type="Proteomes" id="UP000054387">
    <property type="component" value="Unassembled WGS sequence"/>
</dbReference>
<reference evidence="1 2" key="1">
    <citation type="submission" date="2015-12" db="EMBL/GenBank/DDBJ databases">
        <title>Haloprofundus marisrubri gen. nov., sp. nov., an extremely halophilic archaeon isolated from the Discovery deep brine-seawater interface in the Red Sea.</title>
        <authorList>
            <person name="Zhang G."/>
            <person name="Stingl U."/>
            <person name="Rashid M."/>
        </authorList>
    </citation>
    <scope>NUCLEOTIDE SEQUENCE [LARGE SCALE GENOMIC DNA]</scope>
    <source>
        <strain evidence="1 2">SB9</strain>
    </source>
</reference>
<accession>A0A0W1R3D5</accession>
<dbReference type="OrthoDB" id="198543at2157"/>